<keyword evidence="9" id="KW-1185">Reference proteome</keyword>
<dbReference type="NCBIfam" id="TIGR00196">
    <property type="entry name" value="yjeF_cterm"/>
    <property type="match status" value="1"/>
</dbReference>
<comment type="catalytic activity">
    <reaction evidence="6">
        <text>(6S)-NADPHX + ADP = AMP + phosphate + NADPH + H(+)</text>
        <dbReference type="Rhea" id="RHEA:32235"/>
        <dbReference type="ChEBI" id="CHEBI:15378"/>
        <dbReference type="ChEBI" id="CHEBI:43474"/>
        <dbReference type="ChEBI" id="CHEBI:57783"/>
        <dbReference type="ChEBI" id="CHEBI:64076"/>
        <dbReference type="ChEBI" id="CHEBI:456215"/>
        <dbReference type="ChEBI" id="CHEBI:456216"/>
        <dbReference type="EC" id="4.2.1.136"/>
    </reaction>
</comment>
<dbReference type="InterPro" id="IPR029056">
    <property type="entry name" value="Ribokinase-like"/>
</dbReference>
<evidence type="ECO:0000259" key="7">
    <source>
        <dbReference type="PROSITE" id="PS51383"/>
    </source>
</evidence>
<name>A0A2K9NQH3_BACTC</name>
<dbReference type="Proteomes" id="UP000235584">
    <property type="component" value="Chromosome"/>
</dbReference>
<organism evidence="8 9">
    <name type="scientific">Bacteriovorax stolpii</name>
    <name type="common">Bdellovibrio stolpii</name>
    <dbReference type="NCBI Taxonomy" id="960"/>
    <lineage>
        <taxon>Bacteria</taxon>
        <taxon>Pseudomonadati</taxon>
        <taxon>Bdellovibrionota</taxon>
        <taxon>Bacteriovoracia</taxon>
        <taxon>Bacteriovoracales</taxon>
        <taxon>Bacteriovoracaceae</taxon>
        <taxon>Bacteriovorax</taxon>
    </lineage>
</organism>
<accession>A0A2K9NQH3</accession>
<dbReference type="CDD" id="cd01171">
    <property type="entry name" value="YXKO-related"/>
    <property type="match status" value="1"/>
</dbReference>
<dbReference type="PANTHER" id="PTHR12592">
    <property type="entry name" value="ATP-DEPENDENT (S)-NAD(P)H-HYDRATE DEHYDRATASE FAMILY MEMBER"/>
    <property type="match status" value="1"/>
</dbReference>
<keyword evidence="5 6" id="KW-0456">Lyase</keyword>
<comment type="function">
    <text evidence="6">Catalyzes the dehydration of the S-form of NAD(P)HX at the expense of ADP, which is converted to AMP. Together with NAD(P)HX epimerase, which catalyzes the epimerization of the S- and R-forms, the enzyme allows the repair of both epimers of NAD(P)HX, a damaged form of NAD(P)H that is a result of enzymatic or heat-dependent hydration.</text>
</comment>
<dbReference type="InterPro" id="IPR000631">
    <property type="entry name" value="CARKD"/>
</dbReference>
<feature type="binding site" evidence="6">
    <location>
        <position position="249"/>
    </location>
    <ligand>
        <name>AMP</name>
        <dbReference type="ChEBI" id="CHEBI:456215"/>
    </ligand>
</feature>
<feature type="binding site" evidence="6">
    <location>
        <begin position="221"/>
        <end position="225"/>
    </location>
    <ligand>
        <name>AMP</name>
        <dbReference type="ChEBI" id="CHEBI:456215"/>
    </ligand>
</feature>
<dbReference type="EC" id="4.2.1.136" evidence="6"/>
<evidence type="ECO:0000256" key="4">
    <source>
        <dbReference type="ARBA" id="ARBA00023027"/>
    </source>
</evidence>
<proteinExistence type="inferred from homology"/>
<feature type="binding site" evidence="6">
    <location>
        <position position="250"/>
    </location>
    <ligand>
        <name>(6S)-NADPHX</name>
        <dbReference type="ChEBI" id="CHEBI:64076"/>
    </ligand>
</feature>
<dbReference type="KEGG" id="bsto:C0V70_06450"/>
<reference evidence="8 9" key="1">
    <citation type="submission" date="2018-01" db="EMBL/GenBank/DDBJ databases">
        <title>Complete genome sequence of Bacteriovorax stolpii DSM12778.</title>
        <authorList>
            <person name="Tang B."/>
            <person name="Chang J."/>
        </authorList>
    </citation>
    <scope>NUCLEOTIDE SEQUENCE [LARGE SCALE GENOMIC DNA]</scope>
    <source>
        <strain evidence="8 9">DSM 12778</strain>
    </source>
</reference>
<evidence type="ECO:0000313" key="9">
    <source>
        <dbReference type="Proteomes" id="UP000235584"/>
    </source>
</evidence>
<dbReference type="InterPro" id="IPR017953">
    <property type="entry name" value="Carbohydrate_kinase_pred_CS"/>
</dbReference>
<keyword evidence="3 6" id="KW-0521">NADP</keyword>
<dbReference type="AlphaFoldDB" id="A0A2K9NQH3"/>
<keyword evidence="1 6" id="KW-0547">Nucleotide-binding</keyword>
<evidence type="ECO:0000256" key="5">
    <source>
        <dbReference type="ARBA" id="ARBA00023239"/>
    </source>
</evidence>
<sequence length="317" mass="34833">MRYVMFCFLYYYTLRVGIWEKHILTNLESLGIFLVGVEMAEKIAQKTLLKSIPKRKTLSNKSDGGVVLVIAGGAKFMGAGLLSALACTRSGAGYTHLMTDLVRYPWVKFPDFIIHKFSLATLKKHQESVIAIGPGLGTEKSKVSYVRTLLKMKAERVILDADALTIVSQMKIKKLPASWVLTPHEAELARLLHVPVRNVKNNREYYLNEAHRRFGCVIVLKGHETLLASKGKITYASFGSVALAKAGTGDVLLGVIAALRAQGLEAYPAAALGVLIHGTAAKDWEKKGNDHLGLRPTDLIDQIPQTIKRLRSTAKGN</sequence>
<keyword evidence="4 6" id="KW-0520">NAD</keyword>
<dbReference type="HAMAP" id="MF_01965">
    <property type="entry name" value="NADHX_dehydratase"/>
    <property type="match status" value="1"/>
</dbReference>
<feature type="binding site" evidence="6">
    <location>
        <position position="135"/>
    </location>
    <ligand>
        <name>(6S)-NADPHX</name>
        <dbReference type="ChEBI" id="CHEBI:64076"/>
    </ligand>
</feature>
<dbReference type="SUPFAM" id="SSF53613">
    <property type="entry name" value="Ribokinase-like"/>
    <property type="match status" value="1"/>
</dbReference>
<comment type="similarity">
    <text evidence="6">Belongs to the NnrD/CARKD family.</text>
</comment>
<dbReference type="EMBL" id="CP025704">
    <property type="protein sequence ID" value="AUN97757.1"/>
    <property type="molecule type" value="Genomic_DNA"/>
</dbReference>
<gene>
    <name evidence="6" type="primary">nnrD</name>
    <name evidence="8" type="ORF">C0V70_06450</name>
</gene>
<dbReference type="PANTHER" id="PTHR12592:SF0">
    <property type="entry name" value="ATP-DEPENDENT (S)-NAD(P)H-HYDRATE DEHYDRATASE"/>
    <property type="match status" value="1"/>
</dbReference>
<feature type="binding site" evidence="6">
    <location>
        <position position="79"/>
    </location>
    <ligand>
        <name>(6S)-NADPHX</name>
        <dbReference type="ChEBI" id="CHEBI:64076"/>
    </ligand>
</feature>
<dbReference type="GO" id="GO:0052855">
    <property type="term" value="F:ADP-dependent NAD(P)H-hydrate dehydratase activity"/>
    <property type="evidence" value="ECO:0007669"/>
    <property type="project" value="UniProtKB-UniRule"/>
</dbReference>
<dbReference type="GO" id="GO:0052856">
    <property type="term" value="F:NAD(P)HX epimerase activity"/>
    <property type="evidence" value="ECO:0007669"/>
    <property type="project" value="TreeGrafter"/>
</dbReference>
<comment type="catalytic activity">
    <reaction evidence="6">
        <text>(6S)-NADHX + ADP = AMP + phosphate + NADH + H(+)</text>
        <dbReference type="Rhea" id="RHEA:32223"/>
        <dbReference type="ChEBI" id="CHEBI:15378"/>
        <dbReference type="ChEBI" id="CHEBI:43474"/>
        <dbReference type="ChEBI" id="CHEBI:57945"/>
        <dbReference type="ChEBI" id="CHEBI:64074"/>
        <dbReference type="ChEBI" id="CHEBI:456215"/>
        <dbReference type="ChEBI" id="CHEBI:456216"/>
        <dbReference type="EC" id="4.2.1.136"/>
    </reaction>
</comment>
<evidence type="ECO:0000256" key="1">
    <source>
        <dbReference type="ARBA" id="ARBA00022741"/>
    </source>
</evidence>
<comment type="cofactor">
    <cofactor evidence="6">
        <name>Mg(2+)</name>
        <dbReference type="ChEBI" id="CHEBI:18420"/>
    </cofactor>
</comment>
<evidence type="ECO:0000313" key="8">
    <source>
        <dbReference type="EMBL" id="AUN97757.1"/>
    </source>
</evidence>
<dbReference type="Pfam" id="PF01256">
    <property type="entry name" value="Carb_kinase"/>
    <property type="match status" value="1"/>
</dbReference>
<dbReference type="GO" id="GO:0046496">
    <property type="term" value="P:nicotinamide nucleotide metabolic process"/>
    <property type="evidence" value="ECO:0007669"/>
    <property type="project" value="UniProtKB-UniRule"/>
</dbReference>
<dbReference type="GO" id="GO:0110051">
    <property type="term" value="P:metabolite repair"/>
    <property type="evidence" value="ECO:0007669"/>
    <property type="project" value="TreeGrafter"/>
</dbReference>
<feature type="binding site" evidence="6">
    <location>
        <position position="184"/>
    </location>
    <ligand>
        <name>(6S)-NADPHX</name>
        <dbReference type="ChEBI" id="CHEBI:64076"/>
    </ligand>
</feature>
<feature type="domain" description="YjeF C-terminal" evidence="7">
    <location>
        <begin position="44"/>
        <end position="310"/>
    </location>
</feature>
<dbReference type="PROSITE" id="PS01049">
    <property type="entry name" value="YJEF_C_1"/>
    <property type="match status" value="1"/>
</dbReference>
<dbReference type="GO" id="GO:0005524">
    <property type="term" value="F:ATP binding"/>
    <property type="evidence" value="ECO:0007669"/>
    <property type="project" value="UniProtKB-KW"/>
</dbReference>
<evidence type="ECO:0000256" key="3">
    <source>
        <dbReference type="ARBA" id="ARBA00022857"/>
    </source>
</evidence>
<evidence type="ECO:0000256" key="2">
    <source>
        <dbReference type="ARBA" id="ARBA00022840"/>
    </source>
</evidence>
<dbReference type="Gene3D" id="3.40.1190.20">
    <property type="match status" value="1"/>
</dbReference>
<comment type="subunit">
    <text evidence="6">Homotetramer.</text>
</comment>
<dbReference type="PROSITE" id="PS51383">
    <property type="entry name" value="YJEF_C_3"/>
    <property type="match status" value="1"/>
</dbReference>
<evidence type="ECO:0000256" key="6">
    <source>
        <dbReference type="HAMAP-Rule" id="MF_01965"/>
    </source>
</evidence>
<keyword evidence="2 6" id="KW-0067">ATP-binding</keyword>
<protein>
    <recommendedName>
        <fullName evidence="6">ADP-dependent (S)-NAD(P)H-hydrate dehydratase</fullName>
        <ecNumber evidence="6">4.2.1.136</ecNumber>
    </recommendedName>
    <alternativeName>
        <fullName evidence="6">ADP-dependent NAD(P)HX dehydratase</fullName>
    </alternativeName>
</protein>